<evidence type="ECO:0000313" key="1">
    <source>
        <dbReference type="EMBL" id="KAJ0101493.1"/>
    </source>
</evidence>
<sequence length="67" mass="7889">MSKKRKNYPSPVEVINDYGADALRLYLINSLVCVVRPCISRKEFIVLLVSFFNYYMLAYVSIKFYLI</sequence>
<dbReference type="EMBL" id="CM047899">
    <property type="protein sequence ID" value="KAJ0101493.1"/>
    <property type="molecule type" value="Genomic_DNA"/>
</dbReference>
<evidence type="ECO:0000313" key="2">
    <source>
        <dbReference type="Proteomes" id="UP001164250"/>
    </source>
</evidence>
<proteinExistence type="predicted"/>
<keyword evidence="2" id="KW-1185">Reference proteome</keyword>
<dbReference type="Proteomes" id="UP001164250">
    <property type="component" value="Chromosome 3"/>
</dbReference>
<protein>
    <submittedName>
        <fullName evidence="1">Uncharacterized protein</fullName>
    </submittedName>
</protein>
<name>A0ACC1BQX1_9ROSI</name>
<gene>
    <name evidence="1" type="ORF">Patl1_05523</name>
</gene>
<reference evidence="2" key="1">
    <citation type="journal article" date="2023" name="G3 (Bethesda)">
        <title>Genome assembly and association tests identify interacting loci associated with vigor, precocity, and sex in interspecific pistachio rootstocks.</title>
        <authorList>
            <person name="Palmer W."/>
            <person name="Jacygrad E."/>
            <person name="Sagayaradj S."/>
            <person name="Cavanaugh K."/>
            <person name="Han R."/>
            <person name="Bertier L."/>
            <person name="Beede B."/>
            <person name="Kafkas S."/>
            <person name="Golino D."/>
            <person name="Preece J."/>
            <person name="Michelmore R."/>
        </authorList>
    </citation>
    <scope>NUCLEOTIDE SEQUENCE [LARGE SCALE GENOMIC DNA]</scope>
</reference>
<comment type="caution">
    <text evidence="1">The sequence shown here is derived from an EMBL/GenBank/DDBJ whole genome shotgun (WGS) entry which is preliminary data.</text>
</comment>
<organism evidence="1 2">
    <name type="scientific">Pistacia atlantica</name>
    <dbReference type="NCBI Taxonomy" id="434234"/>
    <lineage>
        <taxon>Eukaryota</taxon>
        <taxon>Viridiplantae</taxon>
        <taxon>Streptophyta</taxon>
        <taxon>Embryophyta</taxon>
        <taxon>Tracheophyta</taxon>
        <taxon>Spermatophyta</taxon>
        <taxon>Magnoliopsida</taxon>
        <taxon>eudicotyledons</taxon>
        <taxon>Gunneridae</taxon>
        <taxon>Pentapetalae</taxon>
        <taxon>rosids</taxon>
        <taxon>malvids</taxon>
        <taxon>Sapindales</taxon>
        <taxon>Anacardiaceae</taxon>
        <taxon>Pistacia</taxon>
    </lineage>
</organism>
<accession>A0ACC1BQX1</accession>